<evidence type="ECO:0000256" key="5">
    <source>
        <dbReference type="ARBA" id="ARBA00022960"/>
    </source>
</evidence>
<reference evidence="14" key="3">
    <citation type="submission" date="2021-06" db="EMBL/GenBank/DDBJ databases">
        <title>Genomic Description and Analysis of Intracellular Bacteria, Candidatus Berkiella cookevillensis and Candidatus Berkiella aquae.</title>
        <authorList>
            <person name="Kidane D.T."/>
            <person name="Mehari Y.T."/>
            <person name="Rice F.C."/>
            <person name="Arivett B.A."/>
            <person name="Farone A.L."/>
            <person name="Berk S.G."/>
            <person name="Farone M.B."/>
        </authorList>
    </citation>
    <scope>NUCLEOTIDE SEQUENCE</scope>
    <source>
        <strain evidence="14">CC99</strain>
    </source>
</reference>
<sequence length="457" mass="50240">MHIHILGICGTFMGGIAQIAKELGHEVSGSDQNVYPPMSTQLEEMGIHLKSGYIAANLTPRPDEVIIGNALSRGNSAVEYILNEGIAYDSGPAWLKENVLANRHVIAISGTHGKTTTSSMVAWILECAGLNPGFLIGGVPENFGVSARLGQAPYFVIEADEYDTAFFDKRSKFVHYNPQTCIINNIEYDHADIFDDLAAIKKQFHHLIRIVPQKGTVIYPENDKNAQSVLEMGCWSQTTCFALDTGNDWSVKLEKRDGSAFSIYHQGILQGTVHWNLLGEHNAQNALAAVIAASTAGVKIATACKALESFKSVKRRLEKKGSVNGVTIYDDFAHHPTAIHETLKALRNHIGQAPLVAVLDLRSNTMKMGVHRNSLVQSLSIADQIWIYRSPDIEWPVEEVFASLGKKVNILNKTDDIIQSIVQQTQQDMHVCVMSNGGFDNLHMRLLTALNDSRTVA</sequence>
<reference evidence="14" key="2">
    <citation type="journal article" date="2016" name="Genome Announc.">
        <title>Draft Genome Sequences of Two Novel Amoeba-Resistant Intranuclear Bacteria, 'Candidatus Berkiella cookevillensis' and 'Candidatus Berkiella aquae'.</title>
        <authorList>
            <person name="Mehari Y.T."/>
            <person name="Arivett B.A."/>
            <person name="Farone A.L."/>
            <person name="Gunderson J.H."/>
            <person name="Farone M.B."/>
        </authorList>
    </citation>
    <scope>NUCLEOTIDE SEQUENCE</scope>
    <source>
        <strain evidence="14">CC99</strain>
    </source>
</reference>
<comment type="caution">
    <text evidence="13">The sequence shown here is derived from an EMBL/GenBank/DDBJ whole genome shotgun (WGS) entry which is preliminary data.</text>
</comment>
<keyword evidence="6 9" id="KW-0573">Peptidoglycan synthesis</keyword>
<keyword evidence="4 9" id="KW-0067">ATP-binding</keyword>
<dbReference type="RefSeq" id="WP_057624542.1">
    <property type="nucleotide sequence ID" value="NZ_LKHV02000001.1"/>
</dbReference>
<dbReference type="PANTHER" id="PTHR43445:SF5">
    <property type="entry name" value="UDP-N-ACETYLMURAMATE--L-ALANYL-GAMMA-D-GLUTAMYL-MESO-2,6-DIAMINOHEPTANDIOATE LIGASE"/>
    <property type="match status" value="1"/>
</dbReference>
<dbReference type="InterPro" id="IPR050061">
    <property type="entry name" value="MurCDEF_pg_biosynth"/>
</dbReference>
<evidence type="ECO:0000256" key="1">
    <source>
        <dbReference type="ARBA" id="ARBA00022598"/>
    </source>
</evidence>
<dbReference type="GO" id="GO:0008360">
    <property type="term" value="P:regulation of cell shape"/>
    <property type="evidence" value="ECO:0007669"/>
    <property type="project" value="UniProtKB-KW"/>
</dbReference>
<keyword evidence="9" id="KW-0460">Magnesium</keyword>
<dbReference type="GO" id="GO:0071555">
    <property type="term" value="P:cell wall organization"/>
    <property type="evidence" value="ECO:0007669"/>
    <property type="project" value="UniProtKB-KW"/>
</dbReference>
<dbReference type="Pfam" id="PF02875">
    <property type="entry name" value="Mur_ligase_C"/>
    <property type="match status" value="1"/>
</dbReference>
<evidence type="ECO:0000256" key="3">
    <source>
        <dbReference type="ARBA" id="ARBA00022741"/>
    </source>
</evidence>
<dbReference type="NCBIfam" id="TIGR01081">
    <property type="entry name" value="mpl"/>
    <property type="match status" value="1"/>
</dbReference>
<comment type="similarity">
    <text evidence="9">Belongs to the MurCDEF family. Mpl subfamily.</text>
</comment>
<keyword evidence="5 9" id="KW-0133">Cell shape</keyword>
<dbReference type="PATRIC" id="fig|1590042.3.peg.1470"/>
<dbReference type="AlphaFoldDB" id="A0A0Q9YDE0"/>
<feature type="domain" description="Mur ligase central" evidence="12">
    <location>
        <begin position="108"/>
        <end position="293"/>
    </location>
</feature>
<keyword evidence="15" id="KW-1185">Reference proteome</keyword>
<keyword evidence="8 9" id="KW-0961">Cell wall biogenesis/degradation</keyword>
<evidence type="ECO:0000256" key="6">
    <source>
        <dbReference type="ARBA" id="ARBA00022984"/>
    </source>
</evidence>
<gene>
    <name evidence="9 13" type="primary">mpl</name>
    <name evidence="14" type="ORF">CC99x_002990</name>
    <name evidence="13" type="ORF">CC99x_01444</name>
</gene>
<dbReference type="Proteomes" id="UP000051494">
    <property type="component" value="Unassembled WGS sequence"/>
</dbReference>
<dbReference type="SUPFAM" id="SSF53623">
    <property type="entry name" value="MurD-like peptide ligases, catalytic domain"/>
    <property type="match status" value="1"/>
</dbReference>
<evidence type="ECO:0000259" key="12">
    <source>
        <dbReference type="Pfam" id="PF08245"/>
    </source>
</evidence>
<dbReference type="HAMAP" id="MF_02020">
    <property type="entry name" value="Mpl"/>
    <property type="match status" value="1"/>
</dbReference>
<dbReference type="SUPFAM" id="SSF53244">
    <property type="entry name" value="MurD-like peptide ligases, peptide-binding domain"/>
    <property type="match status" value="1"/>
</dbReference>
<feature type="domain" description="Mur ligase C-terminal" evidence="11">
    <location>
        <begin position="315"/>
        <end position="437"/>
    </location>
</feature>
<dbReference type="UniPathway" id="UPA00544"/>
<dbReference type="GO" id="GO:0009254">
    <property type="term" value="P:peptidoglycan turnover"/>
    <property type="evidence" value="ECO:0007669"/>
    <property type="project" value="UniProtKB-UniRule"/>
</dbReference>
<dbReference type="Gene3D" id="3.40.50.720">
    <property type="entry name" value="NAD(P)-binding Rossmann-like Domain"/>
    <property type="match status" value="1"/>
</dbReference>
<dbReference type="EMBL" id="LKHV02000001">
    <property type="protein sequence ID" value="MCS5707863.1"/>
    <property type="molecule type" value="Genomic_DNA"/>
</dbReference>
<dbReference type="OrthoDB" id="9804126at2"/>
<evidence type="ECO:0000259" key="11">
    <source>
        <dbReference type="Pfam" id="PF02875"/>
    </source>
</evidence>
<dbReference type="STRING" id="437022.CC99x_01444"/>
<dbReference type="InterPro" id="IPR036565">
    <property type="entry name" value="Mur-like_cat_sf"/>
</dbReference>
<dbReference type="Pfam" id="PF01225">
    <property type="entry name" value="Mur_ligase"/>
    <property type="match status" value="1"/>
</dbReference>
<accession>A0A0Q9YDE0</accession>
<dbReference type="Pfam" id="PF08245">
    <property type="entry name" value="Mur_ligase_M"/>
    <property type="match status" value="1"/>
</dbReference>
<dbReference type="Gene3D" id="3.90.190.20">
    <property type="entry name" value="Mur ligase, C-terminal domain"/>
    <property type="match status" value="1"/>
</dbReference>
<dbReference type="GO" id="GO:0009252">
    <property type="term" value="P:peptidoglycan biosynthetic process"/>
    <property type="evidence" value="ECO:0007669"/>
    <property type="project" value="UniProtKB-UniRule"/>
</dbReference>
<name>A0A0Q9YDE0_9GAMM</name>
<keyword evidence="7 9" id="KW-0131">Cell cycle</keyword>
<comment type="cofactor">
    <cofactor evidence="9">
        <name>Mg(2+)</name>
        <dbReference type="ChEBI" id="CHEBI:18420"/>
    </cofactor>
</comment>
<evidence type="ECO:0000256" key="7">
    <source>
        <dbReference type="ARBA" id="ARBA00023306"/>
    </source>
</evidence>
<dbReference type="GO" id="GO:0005524">
    <property type="term" value="F:ATP binding"/>
    <property type="evidence" value="ECO:0007669"/>
    <property type="project" value="UniProtKB-UniRule"/>
</dbReference>
<dbReference type="InterPro" id="IPR000713">
    <property type="entry name" value="Mur_ligase_N"/>
</dbReference>
<keyword evidence="1 9" id="KW-0436">Ligase</keyword>
<comment type="function">
    <text evidence="9">Reutilizes the intact tripeptide L-alanyl-gamma-D-glutamyl-meso-diaminopimelate by linking it to UDP-N-acetylmuramate.</text>
</comment>
<organism evidence="13">
    <name type="scientific">Candidatus Berkiella cookevillensis</name>
    <dbReference type="NCBI Taxonomy" id="437022"/>
    <lineage>
        <taxon>Bacteria</taxon>
        <taxon>Pseudomonadati</taxon>
        <taxon>Pseudomonadota</taxon>
        <taxon>Gammaproteobacteria</taxon>
        <taxon>Candidatus Berkiellales</taxon>
        <taxon>Candidatus Berkiellaceae</taxon>
        <taxon>Candidatus Berkiella</taxon>
    </lineage>
</organism>
<comment type="catalytic activity">
    <reaction evidence="9">
        <text>UDP-N-acetyl-alpha-D-muramate + L-alanyl-gamma-D-glutamyl-meso-2,6-diaminopimelate + ATP = UDP-N-acetyl-alpha-D-muramoyl-L-alanyl-gamma-D-glutamyl-meso-2,6-diaminopimelate + ADP + phosphate + H(+)</text>
        <dbReference type="Rhea" id="RHEA:29563"/>
        <dbReference type="ChEBI" id="CHEBI:15378"/>
        <dbReference type="ChEBI" id="CHEBI:30616"/>
        <dbReference type="ChEBI" id="CHEBI:43474"/>
        <dbReference type="ChEBI" id="CHEBI:61401"/>
        <dbReference type="ChEBI" id="CHEBI:70757"/>
        <dbReference type="ChEBI" id="CHEBI:83905"/>
        <dbReference type="ChEBI" id="CHEBI:456216"/>
        <dbReference type="EC" id="6.3.2.45"/>
    </reaction>
</comment>
<evidence type="ECO:0000259" key="10">
    <source>
        <dbReference type="Pfam" id="PF01225"/>
    </source>
</evidence>
<feature type="binding site" evidence="9">
    <location>
        <begin position="110"/>
        <end position="116"/>
    </location>
    <ligand>
        <name>ATP</name>
        <dbReference type="ChEBI" id="CHEBI:30616"/>
    </ligand>
</feature>
<dbReference type="PANTHER" id="PTHR43445">
    <property type="entry name" value="UDP-N-ACETYLMURAMATE--L-ALANINE LIGASE-RELATED"/>
    <property type="match status" value="1"/>
</dbReference>
<evidence type="ECO:0000256" key="4">
    <source>
        <dbReference type="ARBA" id="ARBA00022840"/>
    </source>
</evidence>
<evidence type="ECO:0000313" key="15">
    <source>
        <dbReference type="Proteomes" id="UP000051494"/>
    </source>
</evidence>
<evidence type="ECO:0000313" key="14">
    <source>
        <dbReference type="EMBL" id="MCS5707863.1"/>
    </source>
</evidence>
<keyword evidence="3 9" id="KW-0547">Nucleotide-binding</keyword>
<dbReference type="InterPro" id="IPR005757">
    <property type="entry name" value="Mpl"/>
</dbReference>
<keyword evidence="2 9" id="KW-0132">Cell division</keyword>
<evidence type="ECO:0000313" key="13">
    <source>
        <dbReference type="EMBL" id="KRG18559.1"/>
    </source>
</evidence>
<dbReference type="InterPro" id="IPR004101">
    <property type="entry name" value="Mur_ligase_C"/>
</dbReference>
<evidence type="ECO:0000256" key="8">
    <source>
        <dbReference type="ARBA" id="ARBA00023316"/>
    </source>
</evidence>
<comment type="pathway">
    <text evidence="9">Cell wall biogenesis; peptidoglycan recycling.</text>
</comment>
<dbReference type="EMBL" id="LKHV01000006">
    <property type="protein sequence ID" value="KRG18559.1"/>
    <property type="molecule type" value="Genomic_DNA"/>
</dbReference>
<evidence type="ECO:0000256" key="2">
    <source>
        <dbReference type="ARBA" id="ARBA00022618"/>
    </source>
</evidence>
<feature type="domain" description="Mur ligase N-terminal catalytic" evidence="10">
    <location>
        <begin position="2"/>
        <end position="98"/>
    </location>
</feature>
<dbReference type="GO" id="GO:0106418">
    <property type="term" value="F:UDP-N-acetylmuramate-L-alanyl-gamma-D-glutamyl-meso-2,6-diaminoheptanedioate ligase activity"/>
    <property type="evidence" value="ECO:0007669"/>
    <property type="project" value="UniProtKB-EC"/>
</dbReference>
<dbReference type="SUPFAM" id="SSF51984">
    <property type="entry name" value="MurCD N-terminal domain"/>
    <property type="match status" value="1"/>
</dbReference>
<dbReference type="InterPro" id="IPR013221">
    <property type="entry name" value="Mur_ligase_cen"/>
</dbReference>
<dbReference type="InterPro" id="IPR036615">
    <property type="entry name" value="Mur_ligase_C_dom_sf"/>
</dbReference>
<reference evidence="13" key="1">
    <citation type="submission" date="2015-09" db="EMBL/GenBank/DDBJ databases">
        <title>Draft Genome Sequences of Two Novel Amoeba-resistant Intranuclear Bacteria, Candidatus Berkiella cookevillensis and Candidatus Berkiella aquae.</title>
        <authorList>
            <person name="Mehari Y.T."/>
            <person name="Arivett B.A."/>
            <person name="Farone A.L."/>
            <person name="Gunderson J.H."/>
            <person name="Farone M.B."/>
        </authorList>
    </citation>
    <scope>NUCLEOTIDE SEQUENCE [LARGE SCALE GENOMIC DNA]</scope>
    <source>
        <strain evidence="13">CC99</strain>
    </source>
</reference>
<proteinExistence type="inferred from homology"/>
<evidence type="ECO:0000256" key="9">
    <source>
        <dbReference type="HAMAP-Rule" id="MF_02020"/>
    </source>
</evidence>
<dbReference type="EC" id="6.3.2.45" evidence="9"/>
<dbReference type="GO" id="GO:0051301">
    <property type="term" value="P:cell division"/>
    <property type="evidence" value="ECO:0007669"/>
    <property type="project" value="UniProtKB-KW"/>
</dbReference>
<protein>
    <recommendedName>
        <fullName evidence="9">UDP-N-acetylmuramate--L-alanyl-gamma-D-glutamyl-meso-2,6-diaminoheptandioate ligase</fullName>
        <ecNumber evidence="9">6.3.2.45</ecNumber>
    </recommendedName>
    <alternativeName>
        <fullName evidence="9">Murein peptide ligase</fullName>
    </alternativeName>
    <alternativeName>
        <fullName evidence="9">UDP-N-acetylmuramate:L-alanyl-gamma-D-glutamyl-meso-diaminopimelate ligase</fullName>
    </alternativeName>
</protein>
<dbReference type="Gene3D" id="3.40.1190.10">
    <property type="entry name" value="Mur-like, catalytic domain"/>
    <property type="match status" value="1"/>
</dbReference>